<feature type="compositionally biased region" description="Low complexity" evidence="1">
    <location>
        <begin position="36"/>
        <end position="46"/>
    </location>
</feature>
<dbReference type="Gene3D" id="1.25.40.10">
    <property type="entry name" value="Tetratricopeptide repeat domain"/>
    <property type="match status" value="2"/>
</dbReference>
<feature type="region of interest" description="Disordered" evidence="1">
    <location>
        <begin position="1"/>
        <end position="60"/>
    </location>
</feature>
<proteinExistence type="predicted"/>
<accession>A0A4V3EJ84</accession>
<reference evidence="3 4" key="1">
    <citation type="submission" date="2019-03" db="EMBL/GenBank/DDBJ databases">
        <title>Sequencing the genomes of 1000 actinobacteria strains.</title>
        <authorList>
            <person name="Klenk H.-P."/>
        </authorList>
    </citation>
    <scope>NUCLEOTIDE SEQUENCE [LARGE SCALE GENOMIC DNA]</scope>
    <source>
        <strain evidence="3 4">DSM 18936</strain>
    </source>
</reference>
<dbReference type="AlphaFoldDB" id="A0A4V3EJ84"/>
<keyword evidence="4" id="KW-1185">Reference proteome</keyword>
<evidence type="ECO:0000259" key="2">
    <source>
        <dbReference type="Pfam" id="PF21545"/>
    </source>
</evidence>
<organism evidence="3 4">
    <name type="scientific">Ilumatobacter fluminis</name>
    <dbReference type="NCBI Taxonomy" id="467091"/>
    <lineage>
        <taxon>Bacteria</taxon>
        <taxon>Bacillati</taxon>
        <taxon>Actinomycetota</taxon>
        <taxon>Acidimicrobiia</taxon>
        <taxon>Acidimicrobiales</taxon>
        <taxon>Ilumatobacteraceae</taxon>
        <taxon>Ilumatobacter</taxon>
    </lineage>
</organism>
<evidence type="ECO:0000313" key="4">
    <source>
        <dbReference type="Proteomes" id="UP000294558"/>
    </source>
</evidence>
<sequence>MRATRGPRRTERTPELEQEQIESRTTEQWIDEGSVRSEAAAATRRASGGGSGSREPAEIDPEVVAEIQAALSPDRAKRLTERLGSASAALDRERFEEALRIVTPLTRELPHVAAVHEVSGLAAYRLGRWKKASQSLELARQLHDDPALLPVLADCYRAQRRWIDVDAVWDEIKSKSPPHDIMAEGRIVVANSLAEQGKLKDAISMMNSVAQKPKRVRDHHLRQWYVLADLYDRAGDTMAASRWFTEVARNDPQFADVSERLRALGR</sequence>
<dbReference type="Proteomes" id="UP000294558">
    <property type="component" value="Unassembled WGS sequence"/>
</dbReference>
<evidence type="ECO:0000313" key="3">
    <source>
        <dbReference type="EMBL" id="TDT16378.1"/>
    </source>
</evidence>
<comment type="caution">
    <text evidence="3">The sequence shown here is derived from an EMBL/GenBank/DDBJ whole genome shotgun (WGS) entry which is preliminary data.</text>
</comment>
<feature type="compositionally biased region" description="Basic and acidic residues" evidence="1">
    <location>
        <begin position="8"/>
        <end position="25"/>
    </location>
</feature>
<dbReference type="InterPro" id="IPR049078">
    <property type="entry name" value="T7SS_EccA1-like_N"/>
</dbReference>
<protein>
    <submittedName>
        <fullName evidence="3">Tetratricopeptide repeat protein</fullName>
    </submittedName>
</protein>
<gene>
    <name evidence="3" type="ORF">BDK89_1967</name>
</gene>
<evidence type="ECO:0000256" key="1">
    <source>
        <dbReference type="SAM" id="MobiDB-lite"/>
    </source>
</evidence>
<dbReference type="EMBL" id="SOAU01000001">
    <property type="protein sequence ID" value="TDT16378.1"/>
    <property type="molecule type" value="Genomic_DNA"/>
</dbReference>
<feature type="domain" description="ESX-1 secretion system protein EccA1-like N-terminal" evidence="2">
    <location>
        <begin position="60"/>
        <end position="259"/>
    </location>
</feature>
<dbReference type="Pfam" id="PF21545">
    <property type="entry name" value="T7SS_EccA1_N"/>
    <property type="match status" value="1"/>
</dbReference>
<dbReference type="InterPro" id="IPR011990">
    <property type="entry name" value="TPR-like_helical_dom_sf"/>
</dbReference>
<dbReference type="SUPFAM" id="SSF48452">
    <property type="entry name" value="TPR-like"/>
    <property type="match status" value="1"/>
</dbReference>
<name>A0A4V3EJ84_9ACTN</name>